<evidence type="ECO:0000313" key="3">
    <source>
        <dbReference type="RefSeq" id="XP_013407011.1"/>
    </source>
</evidence>
<gene>
    <name evidence="3" type="primary">LOC106171274</name>
</gene>
<dbReference type="InParanoid" id="A0A1S3J9X4"/>
<dbReference type="STRING" id="7574.A0A1S3J9X4"/>
<dbReference type="OrthoDB" id="5771378at2759"/>
<dbReference type="InterPro" id="IPR052729">
    <property type="entry name" value="Acyl/Acetyltrans_Enzymes"/>
</dbReference>
<dbReference type="Pfam" id="PF00583">
    <property type="entry name" value="Acetyltransf_1"/>
    <property type="match status" value="1"/>
</dbReference>
<dbReference type="Pfam" id="PF18014">
    <property type="entry name" value="Acetyltransf_18"/>
    <property type="match status" value="1"/>
</dbReference>
<keyword evidence="2" id="KW-1185">Reference proteome</keyword>
<dbReference type="InterPro" id="IPR041496">
    <property type="entry name" value="YitH/HolE_GNAT"/>
</dbReference>
<proteinExistence type="predicted"/>
<accession>A0A1S3J9X4</accession>
<name>A0A1S3J9X4_LINAN</name>
<dbReference type="GO" id="GO:0016747">
    <property type="term" value="F:acyltransferase activity, transferring groups other than amino-acyl groups"/>
    <property type="evidence" value="ECO:0007669"/>
    <property type="project" value="InterPro"/>
</dbReference>
<dbReference type="PROSITE" id="PS51186">
    <property type="entry name" value="GNAT"/>
    <property type="match status" value="1"/>
</dbReference>
<dbReference type="Gene3D" id="3.40.630.90">
    <property type="match status" value="1"/>
</dbReference>
<dbReference type="KEGG" id="lak:106171274"/>
<dbReference type="PANTHER" id="PTHR47237">
    <property type="entry name" value="SLL0310 PROTEIN"/>
    <property type="match status" value="1"/>
</dbReference>
<protein>
    <submittedName>
        <fullName evidence="3">Uncharacterized protein F36G3.2-like</fullName>
    </submittedName>
</protein>
<dbReference type="Proteomes" id="UP000085678">
    <property type="component" value="Unplaced"/>
</dbReference>
<sequence>MSADSVTVRLMQLTDVAAVWQLTKLESWNYSMEMVRALFQANEDGSFVAELENKVVGVIMGANLSETEAFGGAWIVSKEVRGKRIGTKLWEKRKEHVGDRNFGINSVASRVEPNLKLGYSVKSWKIGHISGIIDTTSLQLSENVGFSIVPFHKESFDRLVEYDTTIHTTERRKFLQVWLEKDLTLTLVATKPDADDIVGYGVIQKSDEGNFLGPVYGESADILKALLAKLINNASFGDKVDMFSPMENDITNELLEKNKETLKQRYASSTRMYVHHDVELPLSKVLALATVETTLI</sequence>
<dbReference type="PANTHER" id="PTHR47237:SF1">
    <property type="entry name" value="SLL0310 PROTEIN"/>
    <property type="match status" value="1"/>
</dbReference>
<dbReference type="RefSeq" id="XP_013407011.1">
    <property type="nucleotide sequence ID" value="XM_013551557.1"/>
</dbReference>
<dbReference type="InterPro" id="IPR016181">
    <property type="entry name" value="Acyl_CoA_acyltransferase"/>
</dbReference>
<evidence type="ECO:0000259" key="1">
    <source>
        <dbReference type="PROSITE" id="PS51186"/>
    </source>
</evidence>
<feature type="domain" description="N-acetyltransferase" evidence="1">
    <location>
        <begin position="6"/>
        <end position="184"/>
    </location>
</feature>
<evidence type="ECO:0000313" key="2">
    <source>
        <dbReference type="Proteomes" id="UP000085678"/>
    </source>
</evidence>
<dbReference type="AlphaFoldDB" id="A0A1S3J9X4"/>
<organism evidence="2 3">
    <name type="scientific">Lingula anatina</name>
    <name type="common">Brachiopod</name>
    <name type="synonym">Lingula unguis</name>
    <dbReference type="NCBI Taxonomy" id="7574"/>
    <lineage>
        <taxon>Eukaryota</taxon>
        <taxon>Metazoa</taxon>
        <taxon>Spiralia</taxon>
        <taxon>Lophotrochozoa</taxon>
        <taxon>Brachiopoda</taxon>
        <taxon>Linguliformea</taxon>
        <taxon>Lingulata</taxon>
        <taxon>Lingulida</taxon>
        <taxon>Linguloidea</taxon>
        <taxon>Lingulidae</taxon>
        <taxon>Lingula</taxon>
    </lineage>
</organism>
<dbReference type="SUPFAM" id="SSF55729">
    <property type="entry name" value="Acyl-CoA N-acyltransferases (Nat)"/>
    <property type="match status" value="1"/>
</dbReference>
<dbReference type="CDD" id="cd04301">
    <property type="entry name" value="NAT_SF"/>
    <property type="match status" value="1"/>
</dbReference>
<reference evidence="3" key="1">
    <citation type="submission" date="2025-08" db="UniProtKB">
        <authorList>
            <consortium name="RefSeq"/>
        </authorList>
    </citation>
    <scope>IDENTIFICATION</scope>
    <source>
        <tissue evidence="3">Gonads</tissue>
    </source>
</reference>
<dbReference type="Gene3D" id="3.40.630.30">
    <property type="match status" value="1"/>
</dbReference>
<dbReference type="InterPro" id="IPR000182">
    <property type="entry name" value="GNAT_dom"/>
</dbReference>
<dbReference type="GeneID" id="106171274"/>